<dbReference type="InterPro" id="IPR036400">
    <property type="entry name" value="Cyt_B5-like_heme/steroid_sf"/>
</dbReference>
<dbReference type="InterPro" id="IPR051872">
    <property type="entry name" value="Cytochrome_b5/Flavoprotein_Rdt"/>
</dbReference>
<reference evidence="8" key="3">
    <citation type="submission" date="2025-09" db="UniProtKB">
        <authorList>
            <consortium name="Ensembl"/>
        </authorList>
    </citation>
    <scope>IDENTIFICATION</scope>
</reference>
<dbReference type="Gene3D" id="2.40.30.10">
    <property type="entry name" value="Translation factors"/>
    <property type="match status" value="1"/>
</dbReference>
<dbReference type="eggNOG" id="KOG0536">
    <property type="taxonomic scope" value="Eukaryota"/>
</dbReference>
<dbReference type="InterPro" id="IPR039261">
    <property type="entry name" value="FNR_nucleotide-bd"/>
</dbReference>
<evidence type="ECO:0000256" key="5">
    <source>
        <dbReference type="ARBA" id="ARBA00023004"/>
    </source>
</evidence>
<dbReference type="Proteomes" id="UP000007875">
    <property type="component" value="Unassembled WGS sequence"/>
</dbReference>
<dbReference type="InterPro" id="IPR001199">
    <property type="entry name" value="Cyt_B5-like_heme/steroid-bd"/>
</dbReference>
<dbReference type="PROSITE" id="PS50255">
    <property type="entry name" value="CYTOCHROME_B5_2"/>
    <property type="match status" value="1"/>
</dbReference>
<dbReference type="InterPro" id="IPR018506">
    <property type="entry name" value="Cyt_B5_heme-BS"/>
</dbReference>
<keyword evidence="3" id="KW-0479">Metal-binding</keyword>
<dbReference type="OMA" id="ERFSCTN"/>
<dbReference type="PANTHER" id="PTHR46237:SF1">
    <property type="entry name" value="CYTOCHROME B5 REDUCTASE 4"/>
    <property type="match status" value="1"/>
</dbReference>
<evidence type="ECO:0000259" key="7">
    <source>
        <dbReference type="PROSITE" id="PS51384"/>
    </source>
</evidence>
<dbReference type="Pfam" id="PF00970">
    <property type="entry name" value="FAD_binding_6"/>
    <property type="match status" value="1"/>
</dbReference>
<dbReference type="PANTHER" id="PTHR46237">
    <property type="entry name" value="CYTOCHROME B5 REDUCTASE 4 FAMILY MEMBER"/>
    <property type="match status" value="1"/>
</dbReference>
<keyword evidence="4" id="KW-0560">Oxidoreductase</keyword>
<evidence type="ECO:0000313" key="9">
    <source>
        <dbReference type="Proteomes" id="UP000007875"/>
    </source>
</evidence>
<dbReference type="Gene3D" id="3.10.120.10">
    <property type="entry name" value="Cytochrome b5-like heme/steroid binding domain"/>
    <property type="match status" value="1"/>
</dbReference>
<dbReference type="FunCoup" id="H2YJC9">
    <property type="interactions" value="377"/>
</dbReference>
<dbReference type="GO" id="GO:0005783">
    <property type="term" value="C:endoplasmic reticulum"/>
    <property type="evidence" value="ECO:0007669"/>
    <property type="project" value="TreeGrafter"/>
</dbReference>
<dbReference type="PRINTS" id="PR00363">
    <property type="entry name" value="CYTOCHROMEB5"/>
</dbReference>
<dbReference type="GeneTree" id="ENSGT00940000155536"/>
<keyword evidence="2" id="KW-0349">Heme</keyword>
<evidence type="ECO:0000256" key="1">
    <source>
        <dbReference type="ARBA" id="ARBA00006105"/>
    </source>
</evidence>
<accession>H2YJC9</accession>
<evidence type="ECO:0000256" key="2">
    <source>
        <dbReference type="ARBA" id="ARBA00022617"/>
    </source>
</evidence>
<dbReference type="InterPro" id="IPR008333">
    <property type="entry name" value="Cbr1-like_FAD-bd_dom"/>
</dbReference>
<reference evidence="9" key="1">
    <citation type="submission" date="2003-08" db="EMBL/GenBank/DDBJ databases">
        <authorList>
            <person name="Birren B."/>
            <person name="Nusbaum C."/>
            <person name="Abebe A."/>
            <person name="Abouelleil A."/>
            <person name="Adekoya E."/>
            <person name="Ait-zahra M."/>
            <person name="Allen N."/>
            <person name="Allen T."/>
            <person name="An P."/>
            <person name="Anderson M."/>
            <person name="Anderson S."/>
            <person name="Arachchi H."/>
            <person name="Armbruster J."/>
            <person name="Bachantsang P."/>
            <person name="Baldwin J."/>
            <person name="Barry A."/>
            <person name="Bayul T."/>
            <person name="Blitshsteyn B."/>
            <person name="Bloom T."/>
            <person name="Blye J."/>
            <person name="Boguslavskiy L."/>
            <person name="Borowsky M."/>
            <person name="Boukhgalter B."/>
            <person name="Brunache A."/>
            <person name="Butler J."/>
            <person name="Calixte N."/>
            <person name="Calvo S."/>
            <person name="Camarata J."/>
            <person name="Campo K."/>
            <person name="Chang J."/>
            <person name="Cheshatsang Y."/>
            <person name="Citroen M."/>
            <person name="Collymore A."/>
            <person name="Considine T."/>
            <person name="Cook A."/>
            <person name="Cooke P."/>
            <person name="Corum B."/>
            <person name="Cuomo C."/>
            <person name="David R."/>
            <person name="Dawoe T."/>
            <person name="Degray S."/>
            <person name="Dodge S."/>
            <person name="Dooley K."/>
            <person name="Dorje P."/>
            <person name="Dorjee K."/>
            <person name="Dorris L."/>
            <person name="Duffey N."/>
            <person name="Dupes A."/>
            <person name="Elkins T."/>
            <person name="Engels R."/>
            <person name="Erickson J."/>
            <person name="Farina A."/>
            <person name="Faro S."/>
            <person name="Ferreira P."/>
            <person name="Fischer H."/>
            <person name="Fitzgerald M."/>
            <person name="Foley K."/>
            <person name="Gage D."/>
            <person name="Galagan J."/>
            <person name="Gearin G."/>
            <person name="Gnerre S."/>
            <person name="Gnirke A."/>
            <person name="Goyette A."/>
            <person name="Graham J."/>
            <person name="Grandbois E."/>
            <person name="Gyaltsen K."/>
            <person name="Hafez N."/>
            <person name="Hagopian D."/>
            <person name="Hagos B."/>
            <person name="Hall J."/>
            <person name="Hatcher B."/>
            <person name="Heller A."/>
            <person name="Higgins H."/>
            <person name="Honan T."/>
            <person name="Horn A."/>
            <person name="Houde N."/>
            <person name="Hughes L."/>
            <person name="Hulme W."/>
            <person name="Husby E."/>
            <person name="Iliev I."/>
            <person name="Jaffe D."/>
            <person name="Jones C."/>
            <person name="Kamal M."/>
            <person name="Kamat A."/>
            <person name="Kamvysselis M."/>
            <person name="Karlsson E."/>
            <person name="Kells C."/>
            <person name="Kieu A."/>
            <person name="Kisner P."/>
            <person name="Kodira C."/>
            <person name="Kulbokas E."/>
            <person name="Labutti K."/>
            <person name="Lama D."/>
            <person name="Landers T."/>
            <person name="Leger J."/>
            <person name="Levine S."/>
            <person name="Lewis D."/>
            <person name="Lewis T."/>
            <person name="Lindblad-toh K."/>
            <person name="Liu X."/>
            <person name="Lokyitsang T."/>
            <person name="Lokyitsang Y."/>
            <person name="Lucien O."/>
            <person name="Lui A."/>
            <person name="Ma L.J."/>
            <person name="Mabbitt R."/>
            <person name="Macdonald J."/>
            <person name="Maclean C."/>
            <person name="Major J."/>
            <person name="Manning J."/>
            <person name="Marabella R."/>
            <person name="Maru K."/>
            <person name="Matthews C."/>
            <person name="Mauceli E."/>
            <person name="Mccarthy M."/>
            <person name="Mcdonough S."/>
            <person name="Mcghee T."/>
            <person name="Meldrim J."/>
            <person name="Meneus L."/>
            <person name="Mesirov J."/>
            <person name="Mihalev A."/>
            <person name="Mihova T."/>
            <person name="Mikkelsen T."/>
            <person name="Mlenga V."/>
            <person name="Moru K."/>
            <person name="Mozes J."/>
            <person name="Mulrain L."/>
            <person name="Munson G."/>
            <person name="Naylor J."/>
            <person name="Newes C."/>
            <person name="Nguyen C."/>
            <person name="Nguyen N."/>
            <person name="Nguyen T."/>
            <person name="Nicol R."/>
            <person name="Nielsen C."/>
            <person name="Nizzari M."/>
            <person name="Norbu C."/>
            <person name="Norbu N."/>
            <person name="O'donnell P."/>
            <person name="Okoawo O."/>
            <person name="O'leary S."/>
            <person name="Omotosho B."/>
            <person name="O'neill K."/>
            <person name="Osman S."/>
            <person name="Parker S."/>
            <person name="Perrin D."/>
            <person name="Phunkhang P."/>
            <person name="Piqani B."/>
            <person name="Purcell S."/>
            <person name="Rachupka T."/>
            <person name="Ramasamy U."/>
            <person name="Rameau R."/>
            <person name="Ray V."/>
            <person name="Raymond C."/>
            <person name="Retta R."/>
            <person name="Richardson S."/>
            <person name="Rise C."/>
            <person name="Rodriguez J."/>
            <person name="Rogers J."/>
            <person name="Rogov P."/>
            <person name="Rutman M."/>
            <person name="Schupbach R."/>
            <person name="Seaman C."/>
            <person name="Settipalli S."/>
            <person name="Sharpe T."/>
            <person name="Sheridan J."/>
            <person name="Sherpa N."/>
            <person name="Shi J."/>
            <person name="Smirnov S."/>
            <person name="Smith C."/>
            <person name="Sougnez C."/>
            <person name="Spencer B."/>
            <person name="Stalker J."/>
            <person name="Stange-thomann N."/>
            <person name="Stavropoulos S."/>
            <person name="Stetson K."/>
            <person name="Stone C."/>
            <person name="Stone S."/>
            <person name="Stubbs M."/>
            <person name="Talamas J."/>
            <person name="Tchuinga P."/>
            <person name="Tenzing P."/>
            <person name="Tesfaye S."/>
            <person name="Theodore J."/>
            <person name="Thoulutsang Y."/>
            <person name="Topham K."/>
            <person name="Towey S."/>
            <person name="Tsamla T."/>
            <person name="Tsomo N."/>
            <person name="Vallee D."/>
            <person name="Vassiliev H."/>
            <person name="Venkataraman V."/>
            <person name="Vinson J."/>
            <person name="Vo A."/>
            <person name="Wade C."/>
            <person name="Wang S."/>
            <person name="Wangchuk T."/>
            <person name="Wangdi T."/>
            <person name="Whittaker C."/>
            <person name="Wilkinson J."/>
            <person name="Wu Y."/>
            <person name="Wyman D."/>
            <person name="Yadav S."/>
            <person name="Yang S."/>
            <person name="Yang X."/>
            <person name="Yeager S."/>
            <person name="Yee E."/>
            <person name="Young G."/>
            <person name="Zainoun J."/>
            <person name="Zembeck L."/>
            <person name="Zimmer A."/>
            <person name="Zody M."/>
            <person name="Lander E."/>
        </authorList>
    </citation>
    <scope>NUCLEOTIDE SEQUENCE [LARGE SCALE GENOMIC DNA]</scope>
</reference>
<keyword evidence="9" id="KW-1185">Reference proteome</keyword>
<dbReference type="CDD" id="cd06463">
    <property type="entry name" value="p23_like"/>
    <property type="match status" value="1"/>
</dbReference>
<dbReference type="GO" id="GO:0004128">
    <property type="term" value="F:cytochrome-b5 reductase activity, acting on NAD(P)H"/>
    <property type="evidence" value="ECO:0007669"/>
    <property type="project" value="TreeGrafter"/>
</dbReference>
<dbReference type="FunFam" id="3.10.120.10:FF:000001">
    <property type="entry name" value="Cytochrome b5 reductase 4"/>
    <property type="match status" value="1"/>
</dbReference>
<dbReference type="GO" id="GO:0046872">
    <property type="term" value="F:metal ion binding"/>
    <property type="evidence" value="ECO:0007669"/>
    <property type="project" value="UniProtKB-KW"/>
</dbReference>
<keyword evidence="5" id="KW-0408">Iron</keyword>
<dbReference type="SUPFAM" id="SSF63380">
    <property type="entry name" value="Riboflavin synthase domain-like"/>
    <property type="match status" value="1"/>
</dbReference>
<dbReference type="PROSITE" id="PS51384">
    <property type="entry name" value="FAD_FR"/>
    <property type="match status" value="1"/>
</dbReference>
<dbReference type="GO" id="GO:0020037">
    <property type="term" value="F:heme binding"/>
    <property type="evidence" value="ECO:0007669"/>
    <property type="project" value="InterPro"/>
</dbReference>
<dbReference type="PROSITE" id="PS00191">
    <property type="entry name" value="CYTOCHROME_B5_1"/>
    <property type="match status" value="1"/>
</dbReference>
<dbReference type="InterPro" id="IPR001433">
    <property type="entry name" value="OxRdtase_FAD/NAD-bd"/>
</dbReference>
<dbReference type="Pfam" id="PF00173">
    <property type="entry name" value="Cyt-b5"/>
    <property type="match status" value="1"/>
</dbReference>
<name>H2YJC9_CIOSA</name>
<dbReference type="Ensembl" id="ENSCSAVT00000005500.1">
    <property type="protein sequence ID" value="ENSCSAVP00000005428.1"/>
    <property type="gene ID" value="ENSCSAVG00000003247.1"/>
</dbReference>
<dbReference type="FunFam" id="3.40.50.80:FF:000021">
    <property type="entry name" value="Cytochrome b5 reductase 4"/>
    <property type="match status" value="1"/>
</dbReference>
<evidence type="ECO:0000256" key="3">
    <source>
        <dbReference type="ARBA" id="ARBA00022723"/>
    </source>
</evidence>
<evidence type="ECO:0000256" key="4">
    <source>
        <dbReference type="ARBA" id="ARBA00023002"/>
    </source>
</evidence>
<dbReference type="Gene3D" id="3.40.50.80">
    <property type="entry name" value="Nucleotide-binding domain of ferredoxin-NADP reductase (FNR) module"/>
    <property type="match status" value="1"/>
</dbReference>
<sequence>ISIMPKELFPAANSAQRLGVPAPVLNNTKVPLQRGRSLMDWIRLSKSGVDLRGTGSKPLQISMEELKKHDKPNDAWIAIRGYVFNITRYIEYHPGGESELMRGAGKDATSLFEEVHRWVNFESMLKSTFIGTLIQELPSRTIKKTPSSLTVPVGNLARTSNMISQFRNVLQLFQTDFRQNEDTIVILFKSDSANVLAENFVCDITENGKCLHVDIVSITSNLSYTINLLHQVENTISVEKNQSIEIILKKSKRGLNWDNFGFLMQNRSFQTKFRPCTLVSKSNVTHDTLLLHFRFPDSTHMIPPIGAHVFFQTNVDGVVIRRPYTVAMPSITDGGYKIDSKNFYAVIKVYSTGALSNVFVNLNPGSEIPVGTYEMKFHLEMISSFKQVFMLAAGTGFTPMIRILHHCLFKTDKKVKLGLFNKQQRDILWKNDFETLQRQFNGRFLVNHVLSHPDQAWDGFKGRISIPMLREMISSCEIDSTFVFVCGPSAFTKLTLKFLTDIRVKCSSVFAF</sequence>
<dbReference type="AlphaFoldDB" id="H2YJC9"/>
<feature type="domain" description="Cytochrome b5 heme-binding" evidence="6">
    <location>
        <begin position="58"/>
        <end position="134"/>
    </location>
</feature>
<dbReference type="Pfam" id="PF00175">
    <property type="entry name" value="NAD_binding_1"/>
    <property type="match status" value="1"/>
</dbReference>
<dbReference type="CDD" id="cd06183">
    <property type="entry name" value="cyt_b5_reduct_like"/>
    <property type="match status" value="1"/>
</dbReference>
<protein>
    <submittedName>
        <fullName evidence="8">Uncharacterized protein</fullName>
    </submittedName>
</protein>
<dbReference type="InParanoid" id="H2YJC9"/>
<feature type="domain" description="FAD-binding FR-type" evidence="7">
    <location>
        <begin position="271"/>
        <end position="380"/>
    </location>
</feature>
<organism evidence="8 9">
    <name type="scientific">Ciona savignyi</name>
    <name type="common">Pacific transparent sea squirt</name>
    <dbReference type="NCBI Taxonomy" id="51511"/>
    <lineage>
        <taxon>Eukaryota</taxon>
        <taxon>Metazoa</taxon>
        <taxon>Chordata</taxon>
        <taxon>Tunicata</taxon>
        <taxon>Ascidiacea</taxon>
        <taxon>Phlebobranchia</taxon>
        <taxon>Cionidae</taxon>
        <taxon>Ciona</taxon>
    </lineage>
</organism>
<dbReference type="GO" id="GO:0006801">
    <property type="term" value="P:superoxide metabolic process"/>
    <property type="evidence" value="ECO:0007669"/>
    <property type="project" value="TreeGrafter"/>
</dbReference>
<dbReference type="SMART" id="SM01117">
    <property type="entry name" value="Cyt-b5"/>
    <property type="match status" value="1"/>
</dbReference>
<dbReference type="STRING" id="51511.ENSCSAVP00000005428"/>
<proteinExistence type="inferred from homology"/>
<dbReference type="InterPro" id="IPR017938">
    <property type="entry name" value="Riboflavin_synthase-like_b-brl"/>
</dbReference>
<reference evidence="8" key="2">
    <citation type="submission" date="2025-08" db="UniProtKB">
        <authorList>
            <consortium name="Ensembl"/>
        </authorList>
    </citation>
    <scope>IDENTIFICATION</scope>
</reference>
<dbReference type="SUPFAM" id="SSF55856">
    <property type="entry name" value="Cytochrome b5-like heme/steroid binding domain"/>
    <property type="match status" value="1"/>
</dbReference>
<evidence type="ECO:0000259" key="6">
    <source>
        <dbReference type="PROSITE" id="PS50255"/>
    </source>
</evidence>
<evidence type="ECO:0000313" key="8">
    <source>
        <dbReference type="Ensembl" id="ENSCSAVP00000005428.1"/>
    </source>
</evidence>
<dbReference type="PRINTS" id="PR00406">
    <property type="entry name" value="CYTB5RDTASE"/>
</dbReference>
<dbReference type="SUPFAM" id="SSF52343">
    <property type="entry name" value="Ferredoxin reductase-like, C-terminal NADP-linked domain"/>
    <property type="match status" value="1"/>
</dbReference>
<dbReference type="eggNOG" id="KOG0534">
    <property type="taxonomic scope" value="Eukaryota"/>
</dbReference>
<dbReference type="InterPro" id="IPR017927">
    <property type="entry name" value="FAD-bd_FR_type"/>
</dbReference>
<comment type="similarity">
    <text evidence="1">Belongs to the flavoprotein pyridine nucleotide cytochrome reductase family.</text>
</comment>